<reference evidence="3 4" key="1">
    <citation type="submission" date="2019-04" db="EMBL/GenBank/DDBJ databases">
        <title>Complete genome sequence of Arthrobacter sp. ZXY-2 associated with effective atrazine degradation and salt adaptation.</title>
        <authorList>
            <person name="Zhao X."/>
        </authorList>
    </citation>
    <scope>NUCLEOTIDE SEQUENCE [LARGE SCALE GENOMIC DNA]</scope>
    <source>
        <strain evidence="4">ZP60</strain>
    </source>
</reference>
<dbReference type="Pfam" id="PF00534">
    <property type="entry name" value="Glycos_transf_1"/>
    <property type="match status" value="1"/>
</dbReference>
<dbReference type="OMA" id="ERVDLWQ"/>
<evidence type="ECO:0000259" key="2">
    <source>
        <dbReference type="Pfam" id="PF13439"/>
    </source>
</evidence>
<dbReference type="SUPFAM" id="SSF53756">
    <property type="entry name" value="UDP-Glycosyltransferase/glycogen phosphorylase"/>
    <property type="match status" value="1"/>
</dbReference>
<accession>A0A4D6KD94</accession>
<evidence type="ECO:0000313" key="4">
    <source>
        <dbReference type="Proteomes" id="UP000297053"/>
    </source>
</evidence>
<evidence type="ECO:0000313" key="3">
    <source>
        <dbReference type="EMBL" id="QCD66538.1"/>
    </source>
</evidence>
<dbReference type="GeneID" id="42179894"/>
<name>A0A4D6KD94_9EURY</name>
<dbReference type="InterPro" id="IPR050194">
    <property type="entry name" value="Glycosyltransferase_grp1"/>
</dbReference>
<reference evidence="3 4" key="2">
    <citation type="submission" date="2019-04" db="EMBL/GenBank/DDBJ databases">
        <authorList>
            <person name="Yang S."/>
            <person name="Wei W."/>
        </authorList>
    </citation>
    <scope>NUCLEOTIDE SEQUENCE [LARGE SCALE GENOMIC DNA]</scope>
    <source>
        <strain evidence="4">ZP60</strain>
    </source>
</reference>
<dbReference type="EMBL" id="CP039375">
    <property type="protein sequence ID" value="QCD66538.1"/>
    <property type="molecule type" value="Genomic_DNA"/>
</dbReference>
<feature type="domain" description="Glycosyltransferase subfamily 4-like N-terminal" evidence="2">
    <location>
        <begin position="17"/>
        <end position="181"/>
    </location>
</feature>
<dbReference type="GO" id="GO:0016757">
    <property type="term" value="F:glycosyltransferase activity"/>
    <property type="evidence" value="ECO:0007669"/>
    <property type="project" value="InterPro"/>
</dbReference>
<dbReference type="Pfam" id="PF13439">
    <property type="entry name" value="Glyco_transf_4"/>
    <property type="match status" value="1"/>
</dbReference>
<evidence type="ECO:0000259" key="1">
    <source>
        <dbReference type="Pfam" id="PF00534"/>
    </source>
</evidence>
<proteinExistence type="predicted"/>
<keyword evidence="3" id="KW-0808">Transferase</keyword>
<dbReference type="KEGG" id="halz:E5139_13100"/>
<dbReference type="RefSeq" id="WP_015762951.1">
    <property type="nucleotide sequence ID" value="NZ_CP039375.1"/>
</dbReference>
<sequence>MALPRVAAFTDTYLPTVNGVTYTVKTWREQWTRRDSEMDVIYPRSEHQATAGEHPVSSLPFPFYEGFRVAAPQIPTAVEAADVVHAHTPFSLGLAAKRFARSNDAPLVASYHTPTGEYAEYVSLNGTIERLIRNCATRYERWFLNGADVVITPSERTARHLRETVGVSTPVKVLANGVDTDFFAPMETAAFRERHGLPDGPLVGYTGRHGYEKCLDDIVAAAEGLDVTLVFGGDGPAREDLEATAEAADVDAHFLGFLDRAELPELYAALDVFAFPSPVETQGLVALEANACGTPVVGVDSGALSGTIDDGVTGYKYPEGDTNAFGDAIERALDESERLRERCLDRRGETSVEHSVERLADIYEQVI</sequence>
<dbReference type="PANTHER" id="PTHR45947:SF3">
    <property type="entry name" value="SULFOQUINOVOSYL TRANSFERASE SQD2"/>
    <property type="match status" value="1"/>
</dbReference>
<protein>
    <submittedName>
        <fullName evidence="3">Glycosyltransferase family 4 protein</fullName>
    </submittedName>
</protein>
<feature type="domain" description="Glycosyl transferase family 1" evidence="1">
    <location>
        <begin position="191"/>
        <end position="342"/>
    </location>
</feature>
<dbReference type="InterPro" id="IPR001296">
    <property type="entry name" value="Glyco_trans_1"/>
</dbReference>
<dbReference type="Gene3D" id="3.40.50.2000">
    <property type="entry name" value="Glycogen Phosphorylase B"/>
    <property type="match status" value="2"/>
</dbReference>
<gene>
    <name evidence="3" type="ORF">E5139_13100</name>
</gene>
<organism evidence="3 4">
    <name type="scientific">Halomicrobium mukohataei</name>
    <dbReference type="NCBI Taxonomy" id="57705"/>
    <lineage>
        <taxon>Archaea</taxon>
        <taxon>Methanobacteriati</taxon>
        <taxon>Methanobacteriota</taxon>
        <taxon>Stenosarchaea group</taxon>
        <taxon>Halobacteria</taxon>
        <taxon>Halobacteriales</taxon>
        <taxon>Haloarculaceae</taxon>
        <taxon>Halomicrobium</taxon>
    </lineage>
</organism>
<dbReference type="PANTHER" id="PTHR45947">
    <property type="entry name" value="SULFOQUINOVOSYL TRANSFERASE SQD2"/>
    <property type="match status" value="1"/>
</dbReference>
<dbReference type="AlphaFoldDB" id="A0A4D6KD94"/>
<dbReference type="InterPro" id="IPR028098">
    <property type="entry name" value="Glyco_trans_4-like_N"/>
</dbReference>
<dbReference type="Proteomes" id="UP000297053">
    <property type="component" value="Chromosome"/>
</dbReference>